<dbReference type="GO" id="GO:0016787">
    <property type="term" value="F:hydrolase activity"/>
    <property type="evidence" value="ECO:0007669"/>
    <property type="project" value="InterPro"/>
</dbReference>
<protein>
    <submittedName>
        <fullName evidence="2">Metallophosphoesterase</fullName>
    </submittedName>
</protein>
<dbReference type="OrthoDB" id="9795838at2"/>
<dbReference type="InterPro" id="IPR029052">
    <property type="entry name" value="Metallo-depent_PP-like"/>
</dbReference>
<dbReference type="Pfam" id="PF00149">
    <property type="entry name" value="Metallophos"/>
    <property type="match status" value="1"/>
</dbReference>
<sequence>MTEVLIAGESLVLLPERALWWPARATLMVADAHIGKGTAFRALGVPVPAGSSDDTLARLAGLLERHAPRRLIFLGDLIHARSAREPGLMQRFAALRRDGCEWMLVRGNHDAHAGVPPELALTVVDEPWADGPFALCHHPAPQPGRYVLAGHVHPAVRIEAGGDRLRLPCFAFGEAVGLLPAFGQFTGHADQTPAPGLRLYACAGERVLAVPHSSARRRSRA</sequence>
<evidence type="ECO:0000259" key="1">
    <source>
        <dbReference type="Pfam" id="PF00149"/>
    </source>
</evidence>
<dbReference type="PANTHER" id="PTHR39323:SF1">
    <property type="entry name" value="BLR1149 PROTEIN"/>
    <property type="match status" value="1"/>
</dbReference>
<dbReference type="STRING" id="1000565.METUNv1_00800"/>
<dbReference type="RefSeq" id="WP_008059040.1">
    <property type="nucleotide sequence ID" value="NZ_AFHG01000030.1"/>
</dbReference>
<dbReference type="InterPro" id="IPR026336">
    <property type="entry name" value="PdeM-like"/>
</dbReference>
<dbReference type="EMBL" id="AFHG01000030">
    <property type="protein sequence ID" value="EGK72965.1"/>
    <property type="molecule type" value="Genomic_DNA"/>
</dbReference>
<dbReference type="PIRSF" id="PIRSF000887">
    <property type="entry name" value="Pesterase_MJ0037"/>
    <property type="match status" value="1"/>
</dbReference>
<dbReference type="PANTHER" id="PTHR39323">
    <property type="entry name" value="BLR1149 PROTEIN"/>
    <property type="match status" value="1"/>
</dbReference>
<reference evidence="2 3" key="1">
    <citation type="journal article" date="2011" name="J. Bacteriol.">
        <title>Genome sequence of Methyloversatilis universalis FAM5T, a methylotrophic representative of the order Rhodocyclales.</title>
        <authorList>
            <person name="Kittichotirat W."/>
            <person name="Good N.M."/>
            <person name="Hall R."/>
            <person name="Bringel F."/>
            <person name="Lajus A."/>
            <person name="Medigue C."/>
            <person name="Smalley N.E."/>
            <person name="Beck D."/>
            <person name="Bumgarner R."/>
            <person name="Vuilleumier S."/>
            <person name="Kalyuzhnaya M.G."/>
        </authorList>
    </citation>
    <scope>NUCLEOTIDE SEQUENCE [LARGE SCALE GENOMIC DNA]</scope>
    <source>
        <strain evidence="3">ATCC BAA-1314 / JCM 13912 / FAM5</strain>
    </source>
</reference>
<dbReference type="AlphaFoldDB" id="F5R8Z8"/>
<dbReference type="InterPro" id="IPR024173">
    <property type="entry name" value="Pesterase_MJ0037-like"/>
</dbReference>
<gene>
    <name evidence="2" type="ORF">METUNv1_00800</name>
</gene>
<keyword evidence="3" id="KW-1185">Reference proteome</keyword>
<dbReference type="InterPro" id="IPR004843">
    <property type="entry name" value="Calcineurin-like_PHP"/>
</dbReference>
<accession>F5R8Z8</accession>
<name>F5R8Z8_METUF</name>
<evidence type="ECO:0000313" key="3">
    <source>
        <dbReference type="Proteomes" id="UP000005019"/>
    </source>
</evidence>
<dbReference type="Proteomes" id="UP000005019">
    <property type="component" value="Unassembled WGS sequence"/>
</dbReference>
<feature type="domain" description="Calcineurin-like phosphoesterase" evidence="1">
    <location>
        <begin position="28"/>
        <end position="113"/>
    </location>
</feature>
<dbReference type="Gene3D" id="3.60.21.10">
    <property type="match status" value="1"/>
</dbReference>
<evidence type="ECO:0000313" key="2">
    <source>
        <dbReference type="EMBL" id="EGK72965.1"/>
    </source>
</evidence>
<proteinExistence type="predicted"/>
<dbReference type="SUPFAM" id="SSF56300">
    <property type="entry name" value="Metallo-dependent phosphatases"/>
    <property type="match status" value="1"/>
</dbReference>
<dbReference type="eggNOG" id="COG1407">
    <property type="taxonomic scope" value="Bacteria"/>
</dbReference>
<comment type="caution">
    <text evidence="2">The sequence shown here is derived from an EMBL/GenBank/DDBJ whole genome shotgun (WGS) entry which is preliminary data.</text>
</comment>
<dbReference type="NCBIfam" id="TIGR04123">
    <property type="entry name" value="P_estr_lig_assc"/>
    <property type="match status" value="1"/>
</dbReference>
<organism evidence="2 3">
    <name type="scientific">Methyloversatilis universalis (strain ATCC BAA-1314 / DSM 25237 / JCM 13912 / CCUG 52030 / FAM5)</name>
    <dbReference type="NCBI Taxonomy" id="1000565"/>
    <lineage>
        <taxon>Bacteria</taxon>
        <taxon>Pseudomonadati</taxon>
        <taxon>Pseudomonadota</taxon>
        <taxon>Betaproteobacteria</taxon>
        <taxon>Nitrosomonadales</taxon>
        <taxon>Sterolibacteriaceae</taxon>
        <taxon>Methyloversatilis</taxon>
    </lineage>
</organism>